<evidence type="ECO:0000313" key="2">
    <source>
        <dbReference type="Proteomes" id="UP000007148"/>
    </source>
</evidence>
<dbReference type="InParanoid" id="G4TY79"/>
<keyword evidence="2" id="KW-1185">Reference proteome</keyword>
<gene>
    <name evidence="1" type="ORF">PIIN_10267</name>
</gene>
<comment type="caution">
    <text evidence="1">The sequence shown here is derived from an EMBL/GenBank/DDBJ whole genome shotgun (WGS) entry which is preliminary data.</text>
</comment>
<proteinExistence type="predicted"/>
<organism evidence="1 2">
    <name type="scientific">Serendipita indica (strain DSM 11827)</name>
    <name type="common">Root endophyte fungus</name>
    <name type="synonym">Piriformospora indica</name>
    <dbReference type="NCBI Taxonomy" id="1109443"/>
    <lineage>
        <taxon>Eukaryota</taxon>
        <taxon>Fungi</taxon>
        <taxon>Dikarya</taxon>
        <taxon>Basidiomycota</taxon>
        <taxon>Agaricomycotina</taxon>
        <taxon>Agaricomycetes</taxon>
        <taxon>Sebacinales</taxon>
        <taxon>Serendipitaceae</taxon>
        <taxon>Serendipita</taxon>
    </lineage>
</organism>
<sequence>MAGQELRGPRALVGEPWRVLDELYVARRHSTAATSRIVKTYSTDLDVGPWGALDKLPELSSQQQRRRLNGSSIAAIQSTVKFNYLYHSSQTAVRKFGPHRAFNVSWPGSHIILIIVVHSLQRHRGQEV</sequence>
<protein>
    <submittedName>
        <fullName evidence="1">Uncharacterized protein</fullName>
    </submittedName>
</protein>
<dbReference type="EMBL" id="CAFZ01000675">
    <property type="protein sequence ID" value="CCA76272.1"/>
    <property type="molecule type" value="Genomic_DNA"/>
</dbReference>
<reference evidence="1 2" key="1">
    <citation type="journal article" date="2011" name="PLoS Pathog.">
        <title>Endophytic Life Strategies Decoded by Genome and Transcriptome Analyses of the Mutualistic Root Symbiont Piriformospora indica.</title>
        <authorList>
            <person name="Zuccaro A."/>
            <person name="Lahrmann U."/>
            <person name="Guldener U."/>
            <person name="Langen G."/>
            <person name="Pfiffi S."/>
            <person name="Biedenkopf D."/>
            <person name="Wong P."/>
            <person name="Samans B."/>
            <person name="Grimm C."/>
            <person name="Basiewicz M."/>
            <person name="Murat C."/>
            <person name="Martin F."/>
            <person name="Kogel K.H."/>
        </authorList>
    </citation>
    <scope>NUCLEOTIDE SEQUENCE [LARGE SCALE GENOMIC DNA]</scope>
    <source>
        <strain evidence="1 2">DSM 11827</strain>
    </source>
</reference>
<name>G4TY79_SERID</name>
<dbReference type="AlphaFoldDB" id="G4TY79"/>
<dbReference type="HOGENOM" id="CLU_1960424_0_0_1"/>
<evidence type="ECO:0000313" key="1">
    <source>
        <dbReference type="EMBL" id="CCA76272.1"/>
    </source>
</evidence>
<accession>G4TY79</accession>
<dbReference type="Proteomes" id="UP000007148">
    <property type="component" value="Unassembled WGS sequence"/>
</dbReference>